<evidence type="ECO:0000256" key="7">
    <source>
        <dbReference type="ARBA" id="ARBA00022795"/>
    </source>
</evidence>
<dbReference type="RefSeq" id="WP_284100097.1">
    <property type="nucleotide sequence ID" value="NZ_JARRAF010000006.1"/>
</dbReference>
<dbReference type="InterPro" id="IPR053716">
    <property type="entry name" value="Flag_assembly_chemotaxis_eff"/>
</dbReference>
<comment type="caution">
    <text evidence="12">The sequence shown here is derived from an EMBL/GenBank/DDBJ whole genome shotgun (WGS) entry which is preliminary data.</text>
</comment>
<dbReference type="EMBL" id="JARRAF010000006">
    <property type="protein sequence ID" value="MDK2123792.1"/>
    <property type="molecule type" value="Genomic_DNA"/>
</dbReference>
<feature type="compositionally biased region" description="Basic and acidic residues" evidence="11">
    <location>
        <begin position="125"/>
        <end position="138"/>
    </location>
</feature>
<dbReference type="InterPro" id="IPR018006">
    <property type="entry name" value="Flag_FliJ_proteobac"/>
</dbReference>
<dbReference type="InterPro" id="IPR052570">
    <property type="entry name" value="FliJ"/>
</dbReference>
<dbReference type="Pfam" id="PF02050">
    <property type="entry name" value="FliJ"/>
    <property type="match status" value="1"/>
</dbReference>
<comment type="similarity">
    <text evidence="2">Belongs to the FliJ family.</text>
</comment>
<keyword evidence="7" id="KW-1005">Bacterial flagellum biogenesis</keyword>
<keyword evidence="6" id="KW-0145">Chemotaxis</keyword>
<evidence type="ECO:0000256" key="9">
    <source>
        <dbReference type="ARBA" id="ARBA00023136"/>
    </source>
</evidence>
<gene>
    <name evidence="12" type="primary">fliJ</name>
    <name evidence="12" type="ORF">PZA18_06990</name>
</gene>
<accession>A0ABT7DYQ0</accession>
<evidence type="ECO:0000313" key="13">
    <source>
        <dbReference type="Proteomes" id="UP001172778"/>
    </source>
</evidence>
<protein>
    <recommendedName>
        <fullName evidence="3">Flagellar FliJ protein</fullName>
    </recommendedName>
</protein>
<evidence type="ECO:0000256" key="11">
    <source>
        <dbReference type="SAM" id="MobiDB-lite"/>
    </source>
</evidence>
<evidence type="ECO:0000256" key="3">
    <source>
        <dbReference type="ARBA" id="ARBA00020392"/>
    </source>
</evidence>
<organism evidence="12 13">
    <name type="scientific">Parachitinimonas caeni</name>
    <dbReference type="NCBI Taxonomy" id="3031301"/>
    <lineage>
        <taxon>Bacteria</taxon>
        <taxon>Pseudomonadati</taxon>
        <taxon>Pseudomonadota</taxon>
        <taxon>Betaproteobacteria</taxon>
        <taxon>Neisseriales</taxon>
        <taxon>Chitinibacteraceae</taxon>
        <taxon>Parachitinimonas</taxon>
    </lineage>
</organism>
<keyword evidence="13" id="KW-1185">Reference proteome</keyword>
<dbReference type="Gene3D" id="1.10.287.1700">
    <property type="match status" value="1"/>
</dbReference>
<evidence type="ECO:0000256" key="4">
    <source>
        <dbReference type="ARBA" id="ARBA00022448"/>
    </source>
</evidence>
<reference evidence="12" key="1">
    <citation type="submission" date="2023-03" db="EMBL/GenBank/DDBJ databases">
        <title>Chitinimonas shenzhenensis gen. nov., sp. nov., a novel member of family Burkholderiaceae isolated from activated sludge collected in Shen Zhen, China.</title>
        <authorList>
            <person name="Wang X."/>
        </authorList>
    </citation>
    <scope>NUCLEOTIDE SEQUENCE</scope>
    <source>
        <strain evidence="12">DQS-5</strain>
    </source>
</reference>
<proteinExistence type="inferred from homology"/>
<dbReference type="PIRSF" id="PIRSF019404">
    <property type="entry name" value="FliJ"/>
    <property type="match status" value="1"/>
</dbReference>
<dbReference type="InterPro" id="IPR012823">
    <property type="entry name" value="Flagell_FliJ"/>
</dbReference>
<evidence type="ECO:0000256" key="1">
    <source>
        <dbReference type="ARBA" id="ARBA00004413"/>
    </source>
</evidence>
<keyword evidence="12" id="KW-0966">Cell projection</keyword>
<feature type="region of interest" description="Disordered" evidence="11">
    <location>
        <begin position="125"/>
        <end position="150"/>
    </location>
</feature>
<keyword evidence="12" id="KW-0969">Cilium</keyword>
<keyword evidence="9" id="KW-0472">Membrane</keyword>
<keyword evidence="12" id="KW-0282">Flagellum</keyword>
<keyword evidence="10" id="KW-1006">Bacterial flagellum protein export</keyword>
<name>A0ABT7DYQ0_9NEIS</name>
<dbReference type="Proteomes" id="UP001172778">
    <property type="component" value="Unassembled WGS sequence"/>
</dbReference>
<evidence type="ECO:0000256" key="5">
    <source>
        <dbReference type="ARBA" id="ARBA00022475"/>
    </source>
</evidence>
<evidence type="ECO:0000256" key="8">
    <source>
        <dbReference type="ARBA" id="ARBA00022927"/>
    </source>
</evidence>
<dbReference type="NCBIfam" id="TIGR02473">
    <property type="entry name" value="flagell_FliJ"/>
    <property type="match status" value="1"/>
</dbReference>
<dbReference type="PANTHER" id="PTHR38786:SF1">
    <property type="entry name" value="FLAGELLAR FLIJ PROTEIN"/>
    <property type="match status" value="1"/>
</dbReference>
<keyword evidence="8" id="KW-0653">Protein transport</keyword>
<evidence type="ECO:0000256" key="10">
    <source>
        <dbReference type="ARBA" id="ARBA00023225"/>
    </source>
</evidence>
<sequence>MARKFQYAFLLQLAQDRSDDAADVMRAAKARWDLSQQKLAQVQAYRDEYRNRFAASSQLGISVVQWRDFQLFLARLDAAVEAQAGEVQRCAEGFEQARLAWLEQQKQVKAFETLEMRHDQRLLALENKREQKQSDESAGKMYRQVQTQDR</sequence>
<keyword evidence="5" id="KW-1003">Cell membrane</keyword>
<comment type="subcellular location">
    <subcellularLocation>
        <location evidence="1">Cell membrane</location>
        <topology evidence="1">Peripheral membrane protein</topology>
        <orientation evidence="1">Cytoplasmic side</orientation>
    </subcellularLocation>
</comment>
<dbReference type="PRINTS" id="PR01004">
    <property type="entry name" value="FLGFLIJ"/>
</dbReference>
<evidence type="ECO:0000256" key="2">
    <source>
        <dbReference type="ARBA" id="ARBA00010004"/>
    </source>
</evidence>
<evidence type="ECO:0000313" key="12">
    <source>
        <dbReference type="EMBL" id="MDK2123792.1"/>
    </source>
</evidence>
<dbReference type="PANTHER" id="PTHR38786">
    <property type="entry name" value="FLAGELLAR FLIJ PROTEIN"/>
    <property type="match status" value="1"/>
</dbReference>
<keyword evidence="4" id="KW-0813">Transport</keyword>
<evidence type="ECO:0000256" key="6">
    <source>
        <dbReference type="ARBA" id="ARBA00022500"/>
    </source>
</evidence>